<reference evidence="2" key="1">
    <citation type="submission" date="2023-03" db="EMBL/GenBank/DDBJ databases">
        <title>Massive genome expansion in bonnet fungi (Mycena s.s.) driven by repeated elements and novel gene families across ecological guilds.</title>
        <authorList>
            <consortium name="Lawrence Berkeley National Laboratory"/>
            <person name="Harder C.B."/>
            <person name="Miyauchi S."/>
            <person name="Viragh M."/>
            <person name="Kuo A."/>
            <person name="Thoen E."/>
            <person name="Andreopoulos B."/>
            <person name="Lu D."/>
            <person name="Skrede I."/>
            <person name="Drula E."/>
            <person name="Henrissat B."/>
            <person name="Morin E."/>
            <person name="Kohler A."/>
            <person name="Barry K."/>
            <person name="LaButti K."/>
            <person name="Morin E."/>
            <person name="Salamov A."/>
            <person name="Lipzen A."/>
            <person name="Mereny Z."/>
            <person name="Hegedus B."/>
            <person name="Baldrian P."/>
            <person name="Stursova M."/>
            <person name="Weitz H."/>
            <person name="Taylor A."/>
            <person name="Grigoriev I.V."/>
            <person name="Nagy L.G."/>
            <person name="Martin F."/>
            <person name="Kauserud H."/>
        </authorList>
    </citation>
    <scope>NUCLEOTIDE SEQUENCE</scope>
    <source>
        <strain evidence="2">9144</strain>
    </source>
</reference>
<dbReference type="AlphaFoldDB" id="A0AAD6XVQ3"/>
<accession>A0AAD6XVQ3</accession>
<keyword evidence="1" id="KW-1133">Transmembrane helix</keyword>
<protein>
    <submittedName>
        <fullName evidence="2">Uncharacterized protein</fullName>
    </submittedName>
</protein>
<evidence type="ECO:0000313" key="3">
    <source>
        <dbReference type="Proteomes" id="UP001219525"/>
    </source>
</evidence>
<feature type="transmembrane region" description="Helical" evidence="1">
    <location>
        <begin position="155"/>
        <end position="177"/>
    </location>
</feature>
<comment type="caution">
    <text evidence="2">The sequence shown here is derived from an EMBL/GenBank/DDBJ whole genome shotgun (WGS) entry which is preliminary data.</text>
</comment>
<dbReference type="EMBL" id="JARJCW010000172">
    <property type="protein sequence ID" value="KAJ7189592.1"/>
    <property type="molecule type" value="Genomic_DNA"/>
</dbReference>
<evidence type="ECO:0000313" key="2">
    <source>
        <dbReference type="EMBL" id="KAJ7189592.1"/>
    </source>
</evidence>
<dbReference type="Proteomes" id="UP001219525">
    <property type="component" value="Unassembled WGS sequence"/>
</dbReference>
<keyword evidence="3" id="KW-1185">Reference proteome</keyword>
<sequence length="241" mass="26155">MTLQAIISSCKFVAAFFSVFLLLRFMDPASLSWTDASSLVAVLCCLTGLATLCSIACDIAKRQHPTPPEDAPPTPAELEALSRRVTRAALEGELGSAMPDPVPMTFGQFRRAYHVSRALQLASLAANTLIVYMILDEREVLTPQRPLRGNVVACLVFLQRGFRLGAALGLIGLFVAWTCGIPSPWASSAEELYETAAAAAQSTPPELLFDDRTTADGITEFKETEEKSFARRTGLYLVEPL</sequence>
<gene>
    <name evidence="2" type="ORF">GGX14DRAFT_608862</name>
</gene>
<keyword evidence="1" id="KW-0472">Membrane</keyword>
<proteinExistence type="predicted"/>
<keyword evidence="1" id="KW-0812">Transmembrane</keyword>
<name>A0AAD6XVQ3_9AGAR</name>
<evidence type="ECO:0000256" key="1">
    <source>
        <dbReference type="SAM" id="Phobius"/>
    </source>
</evidence>
<feature type="transmembrane region" description="Helical" evidence="1">
    <location>
        <begin position="38"/>
        <end position="57"/>
    </location>
</feature>
<organism evidence="2 3">
    <name type="scientific">Mycena pura</name>
    <dbReference type="NCBI Taxonomy" id="153505"/>
    <lineage>
        <taxon>Eukaryota</taxon>
        <taxon>Fungi</taxon>
        <taxon>Dikarya</taxon>
        <taxon>Basidiomycota</taxon>
        <taxon>Agaricomycotina</taxon>
        <taxon>Agaricomycetes</taxon>
        <taxon>Agaricomycetidae</taxon>
        <taxon>Agaricales</taxon>
        <taxon>Marasmiineae</taxon>
        <taxon>Mycenaceae</taxon>
        <taxon>Mycena</taxon>
    </lineage>
</organism>